<dbReference type="RefSeq" id="WP_231970283.1">
    <property type="nucleotide sequence ID" value="NZ_LT899436.1"/>
</dbReference>
<protein>
    <submittedName>
        <fullName evidence="1">Uncharacterized protein</fullName>
    </submittedName>
</protein>
<evidence type="ECO:0000313" key="1">
    <source>
        <dbReference type="EMBL" id="SNR15478.1"/>
    </source>
</evidence>
<dbReference type="Proteomes" id="UP000215214">
    <property type="component" value="Chromosome TJEJU"/>
</dbReference>
<dbReference type="Pfam" id="PF18950">
    <property type="entry name" value="DUF5694"/>
    <property type="match status" value="1"/>
</dbReference>
<dbReference type="AlphaFoldDB" id="A0A238UA89"/>
<reference evidence="1 2" key="1">
    <citation type="submission" date="2017-07" db="EMBL/GenBank/DDBJ databases">
        <authorList>
            <person name="Sun Z.S."/>
            <person name="Albrecht U."/>
            <person name="Echele G."/>
            <person name="Lee C.C."/>
        </authorList>
    </citation>
    <scope>NUCLEOTIDE SEQUENCE [LARGE SCALE GENOMIC DNA]</scope>
    <source>
        <strain evidence="2">type strain: KCTC 22618</strain>
    </source>
</reference>
<proteinExistence type="predicted"/>
<organism evidence="1 2">
    <name type="scientific">Tenacibaculum jejuense</name>
    <dbReference type="NCBI Taxonomy" id="584609"/>
    <lineage>
        <taxon>Bacteria</taxon>
        <taxon>Pseudomonadati</taxon>
        <taxon>Bacteroidota</taxon>
        <taxon>Flavobacteriia</taxon>
        <taxon>Flavobacteriales</taxon>
        <taxon>Flavobacteriaceae</taxon>
        <taxon>Tenacibaculum</taxon>
    </lineage>
</organism>
<keyword evidence="2" id="KW-1185">Reference proteome</keyword>
<evidence type="ECO:0000313" key="2">
    <source>
        <dbReference type="Proteomes" id="UP000215214"/>
    </source>
</evidence>
<name>A0A238UA89_9FLAO</name>
<dbReference type="KEGG" id="tje:TJEJU_1764"/>
<gene>
    <name evidence="1" type="ORF">TJEJU_1764</name>
</gene>
<dbReference type="InterPro" id="IPR043749">
    <property type="entry name" value="DUF5694"/>
</dbReference>
<sequence length="280" mass="32677">MKLIKILTIGQILLGTLGFSQEIKFNADRKGLESNVQKIEVLNFGTFHMGETSDENKTEFDENDKENQKAVHKIAAMLAKFKPTVILVETRPEYDEKLQALYKEYVKNPNMKFKNPNEVELLAYELGRLSGTKRIYGIDHKMSYNYKIAGEINNEIDKEMLYKYYQNPIPFHTNLKVDRDNLSLLNQLKFSNHDLYLDFLITVNADMLTHAGTKKGFEGADEAAKYYQRNLRMYSNLNRVKLTKEDRVFILMGASHTAFFRDFISRSPKYKMVNTFDYLK</sequence>
<dbReference type="EMBL" id="LT899436">
    <property type="protein sequence ID" value="SNR15478.1"/>
    <property type="molecule type" value="Genomic_DNA"/>
</dbReference>
<accession>A0A238UA89</accession>